<keyword evidence="1" id="KW-0812">Transmembrane</keyword>
<evidence type="ECO:0000313" key="2">
    <source>
        <dbReference type="EMBL" id="SOZ34160.1"/>
    </source>
</evidence>
<proteinExistence type="predicted"/>
<evidence type="ECO:0000256" key="1">
    <source>
        <dbReference type="SAM" id="Phobius"/>
    </source>
</evidence>
<keyword evidence="1" id="KW-1133">Transmembrane helix</keyword>
<dbReference type="AlphaFoldDB" id="A0A375H2D1"/>
<evidence type="ECO:0000313" key="5">
    <source>
        <dbReference type="Proteomes" id="UP000256710"/>
    </source>
</evidence>
<dbReference type="EMBL" id="OFTC01000001">
    <property type="protein sequence ID" value="SOZ34160.1"/>
    <property type="molecule type" value="Genomic_DNA"/>
</dbReference>
<keyword evidence="5" id="KW-1185">Reference proteome</keyword>
<gene>
    <name evidence="2" type="ORF">CBM2605_A10044</name>
    <name evidence="3" type="ORF">CBM2607_10023</name>
</gene>
<reference evidence="4 5" key="1">
    <citation type="submission" date="2018-01" db="EMBL/GenBank/DDBJ databases">
        <authorList>
            <person name="Clerissi C."/>
        </authorList>
    </citation>
    <scope>NUCLEOTIDE SEQUENCE [LARGE SCALE GENOMIC DNA]</scope>
    <source>
        <strain evidence="2">Cupriavidus taiwanensis STM 6082</strain>
        <strain evidence="3">Cupriavidus taiwanensis STM 6160</strain>
    </source>
</reference>
<feature type="transmembrane region" description="Helical" evidence="1">
    <location>
        <begin position="111"/>
        <end position="137"/>
    </location>
</feature>
<dbReference type="Proteomes" id="UP000256710">
    <property type="component" value="Unassembled WGS sequence"/>
</dbReference>
<sequence>MKRSSIGNRPKFIEPMFSEASSGLKVVAGSMRSSTVMCGLPPVVILITASVSARILARNGRNSSGSCDGRPSLGSRACRCRMAAPARAASMAAVAISSAVTGKWGDMLGVWMAPVGAQVMMALARLAMVVPLSMLVVRIADSPRCKKCEGGAS</sequence>
<evidence type="ECO:0000313" key="3">
    <source>
        <dbReference type="EMBL" id="SPD45086.1"/>
    </source>
</evidence>
<keyword evidence="1" id="KW-0472">Membrane</keyword>
<organism evidence="3 4">
    <name type="scientific">Cupriavidus neocaledonicus</name>
    <dbReference type="NCBI Taxonomy" id="1040979"/>
    <lineage>
        <taxon>Bacteria</taxon>
        <taxon>Pseudomonadati</taxon>
        <taxon>Pseudomonadota</taxon>
        <taxon>Betaproteobacteria</taxon>
        <taxon>Burkholderiales</taxon>
        <taxon>Burkholderiaceae</taxon>
        <taxon>Cupriavidus</taxon>
    </lineage>
</organism>
<dbReference type="Proteomes" id="UP000255168">
    <property type="component" value="Chromosome I"/>
</dbReference>
<dbReference type="EMBL" id="LT984806">
    <property type="protein sequence ID" value="SPD45086.1"/>
    <property type="molecule type" value="Genomic_DNA"/>
</dbReference>
<name>A0A375H2D1_9BURK</name>
<evidence type="ECO:0000313" key="4">
    <source>
        <dbReference type="Proteomes" id="UP000255168"/>
    </source>
</evidence>
<accession>A0A375H2D1</accession>
<protein>
    <submittedName>
        <fullName evidence="3">Uncharacterized protein</fullName>
    </submittedName>
</protein>